<comment type="similarity">
    <text evidence="1">Belongs to the glycosyl hydrolase 35 family.</text>
</comment>
<dbReference type="GeneID" id="28856676"/>
<keyword evidence="5" id="KW-1185">Reference proteome</keyword>
<dbReference type="Pfam" id="PF01301">
    <property type="entry name" value="Glyco_hydro_35"/>
    <property type="match status" value="1"/>
</dbReference>
<dbReference type="InterPro" id="IPR017853">
    <property type="entry name" value="GH"/>
</dbReference>
<dbReference type="EMBL" id="LSBJ02000015">
    <property type="protein sequence ID" value="OAQ57434.1"/>
    <property type="molecule type" value="Genomic_DNA"/>
</dbReference>
<dbReference type="OrthoDB" id="1657402at2759"/>
<dbReference type="GO" id="GO:0004553">
    <property type="term" value="F:hydrolase activity, hydrolyzing O-glycosyl compounds"/>
    <property type="evidence" value="ECO:0007669"/>
    <property type="project" value="InterPro"/>
</dbReference>
<dbReference type="Gene3D" id="3.20.20.80">
    <property type="entry name" value="Glycosidases"/>
    <property type="match status" value="1"/>
</dbReference>
<organism evidence="4 5">
    <name type="scientific">Pochonia chlamydosporia 170</name>
    <dbReference type="NCBI Taxonomy" id="1380566"/>
    <lineage>
        <taxon>Eukaryota</taxon>
        <taxon>Fungi</taxon>
        <taxon>Dikarya</taxon>
        <taxon>Ascomycota</taxon>
        <taxon>Pezizomycotina</taxon>
        <taxon>Sordariomycetes</taxon>
        <taxon>Hypocreomycetidae</taxon>
        <taxon>Hypocreales</taxon>
        <taxon>Clavicipitaceae</taxon>
        <taxon>Pochonia</taxon>
    </lineage>
</organism>
<reference evidence="4 5" key="1">
    <citation type="journal article" date="2016" name="PLoS Pathog.">
        <title>Biosynthesis of antibiotic leucinostatins in bio-control fungus Purpureocillium lilacinum and their inhibition on phytophthora revealed by genome mining.</title>
        <authorList>
            <person name="Wang G."/>
            <person name="Liu Z."/>
            <person name="Lin R."/>
            <person name="Li E."/>
            <person name="Mao Z."/>
            <person name="Ling J."/>
            <person name="Yang Y."/>
            <person name="Yin W.B."/>
            <person name="Xie B."/>
        </authorList>
    </citation>
    <scope>NUCLEOTIDE SEQUENCE [LARGE SCALE GENOMIC DNA]</scope>
    <source>
        <strain evidence="4">170</strain>
    </source>
</reference>
<proteinExistence type="inferred from homology"/>
<protein>
    <submittedName>
        <fullName evidence="4">Glycoside hydrolase, family 35</fullName>
    </submittedName>
</protein>
<dbReference type="InterPro" id="IPR001944">
    <property type="entry name" value="Glycoside_Hdrlase_35"/>
</dbReference>
<comment type="caution">
    <text evidence="4">The sequence shown here is derived from an EMBL/GenBank/DDBJ whole genome shotgun (WGS) entry which is preliminary data.</text>
</comment>
<dbReference type="AlphaFoldDB" id="A0A179EW61"/>
<evidence type="ECO:0000256" key="1">
    <source>
        <dbReference type="ARBA" id="ARBA00009809"/>
    </source>
</evidence>
<feature type="domain" description="Glycoside hydrolase 35 catalytic" evidence="2">
    <location>
        <begin position="1"/>
        <end position="182"/>
    </location>
</feature>
<dbReference type="PRINTS" id="PR00742">
    <property type="entry name" value="GLHYDRLASE35"/>
</dbReference>
<keyword evidence="4" id="KW-0378">Hydrolase</keyword>
<dbReference type="Gene3D" id="2.60.120.260">
    <property type="entry name" value="Galactose-binding domain-like"/>
    <property type="match status" value="1"/>
</dbReference>
<dbReference type="InterPro" id="IPR031330">
    <property type="entry name" value="Gly_Hdrlase_35_cat"/>
</dbReference>
<dbReference type="KEGG" id="pchm:VFPPC_14914"/>
<feature type="domain" description="Beta-galactosidase 1-like first all-beta" evidence="3">
    <location>
        <begin position="227"/>
        <end position="275"/>
    </location>
</feature>
<evidence type="ECO:0000259" key="3">
    <source>
        <dbReference type="Pfam" id="PF21317"/>
    </source>
</evidence>
<dbReference type="SUPFAM" id="SSF51445">
    <property type="entry name" value="(Trans)glycosidases"/>
    <property type="match status" value="1"/>
</dbReference>
<dbReference type="Pfam" id="PF21317">
    <property type="entry name" value="BetaGal_ABD_1"/>
    <property type="match status" value="1"/>
</dbReference>
<dbReference type="STRING" id="1380566.A0A179EW61"/>
<sequence length="280" mass="30935">MAQLENEYGSFGGDKTYLQRMAGILRDNFEVFLYTNDGGGKGYLAGGTLHGVLAVVDGRDPKDGFKALDKYVTDPTMLGPRLYGEYWLQWFDNWSASVTHSNGSADKNRIDTHINNLEWILKNGNSFNIYMFHGGTNFGFESGSTGANPTTAVTSSYDYGAPLDETGRPTEIYYRLRDMITKYAHSGSIPKVPALPRVAKVDAFSLKPVLSLFGTRSYQPQRDSHSPAAMESLGQSYGYVLYEHKVLKNITGVLHPGDKPRDRVIIYINGNKVGVGSDGY</sequence>
<accession>A0A179EW61</accession>
<evidence type="ECO:0000259" key="2">
    <source>
        <dbReference type="Pfam" id="PF01301"/>
    </source>
</evidence>
<dbReference type="Proteomes" id="UP000078397">
    <property type="component" value="Unassembled WGS sequence"/>
</dbReference>
<dbReference type="RefSeq" id="XP_018135760.1">
    <property type="nucleotide sequence ID" value="XM_018292682.1"/>
</dbReference>
<dbReference type="PANTHER" id="PTHR23421">
    <property type="entry name" value="BETA-GALACTOSIDASE RELATED"/>
    <property type="match status" value="1"/>
</dbReference>
<evidence type="ECO:0000313" key="5">
    <source>
        <dbReference type="Proteomes" id="UP000078397"/>
    </source>
</evidence>
<name>A0A179EW61_METCM</name>
<dbReference type="InterPro" id="IPR048912">
    <property type="entry name" value="BetaGal1-like_ABD1"/>
</dbReference>
<evidence type="ECO:0000313" key="4">
    <source>
        <dbReference type="EMBL" id="OAQ57434.1"/>
    </source>
</evidence>
<dbReference type="GO" id="GO:0005975">
    <property type="term" value="P:carbohydrate metabolic process"/>
    <property type="evidence" value="ECO:0007669"/>
    <property type="project" value="InterPro"/>
</dbReference>
<gene>
    <name evidence="4" type="ORF">VFPPC_14914</name>
</gene>